<accession>X0W464</accession>
<protein>
    <submittedName>
        <fullName evidence="1">Uncharacterized protein</fullName>
    </submittedName>
</protein>
<gene>
    <name evidence="1" type="ORF">S01H1_61032</name>
</gene>
<name>X0W464_9ZZZZ</name>
<sequence length="61" mass="7180">MHTYIRSICVSAYYKRVYFGREGVSKCLNNIQVIWTFIWAFGHPPCADITVLKHLTYILKL</sequence>
<proteinExistence type="predicted"/>
<dbReference type="AlphaFoldDB" id="X0W464"/>
<comment type="caution">
    <text evidence="1">The sequence shown here is derived from an EMBL/GenBank/DDBJ whole genome shotgun (WGS) entry which is preliminary data.</text>
</comment>
<evidence type="ECO:0000313" key="1">
    <source>
        <dbReference type="EMBL" id="GAG25355.1"/>
    </source>
</evidence>
<dbReference type="EMBL" id="BARS01039998">
    <property type="protein sequence ID" value="GAG25355.1"/>
    <property type="molecule type" value="Genomic_DNA"/>
</dbReference>
<reference evidence="1" key="1">
    <citation type="journal article" date="2014" name="Front. Microbiol.">
        <title>High frequency of phylogenetically diverse reductive dehalogenase-homologous genes in deep subseafloor sedimentary metagenomes.</title>
        <authorList>
            <person name="Kawai M."/>
            <person name="Futagami T."/>
            <person name="Toyoda A."/>
            <person name="Takaki Y."/>
            <person name="Nishi S."/>
            <person name="Hori S."/>
            <person name="Arai W."/>
            <person name="Tsubouchi T."/>
            <person name="Morono Y."/>
            <person name="Uchiyama I."/>
            <person name="Ito T."/>
            <person name="Fujiyama A."/>
            <person name="Inagaki F."/>
            <person name="Takami H."/>
        </authorList>
    </citation>
    <scope>NUCLEOTIDE SEQUENCE</scope>
    <source>
        <strain evidence="1">Expedition CK06-06</strain>
    </source>
</reference>
<organism evidence="1">
    <name type="scientific">marine sediment metagenome</name>
    <dbReference type="NCBI Taxonomy" id="412755"/>
    <lineage>
        <taxon>unclassified sequences</taxon>
        <taxon>metagenomes</taxon>
        <taxon>ecological metagenomes</taxon>
    </lineage>
</organism>